<keyword evidence="1" id="KW-0812">Transmembrane</keyword>
<dbReference type="AlphaFoldDB" id="A0A0R3R8T4"/>
<organism evidence="2">
    <name type="scientific">Brugia timori</name>
    <dbReference type="NCBI Taxonomy" id="42155"/>
    <lineage>
        <taxon>Eukaryota</taxon>
        <taxon>Metazoa</taxon>
        <taxon>Ecdysozoa</taxon>
        <taxon>Nematoda</taxon>
        <taxon>Chromadorea</taxon>
        <taxon>Rhabditida</taxon>
        <taxon>Spirurina</taxon>
        <taxon>Spiruromorpha</taxon>
        <taxon>Filarioidea</taxon>
        <taxon>Onchocercidae</taxon>
        <taxon>Brugia</taxon>
    </lineage>
</organism>
<dbReference type="WBParaSite" id="BTMF_0001644001-mRNA-1">
    <property type="protein sequence ID" value="BTMF_0001644001-mRNA-1"/>
    <property type="gene ID" value="BTMF_0001644001"/>
</dbReference>
<keyword evidence="1" id="KW-0472">Membrane</keyword>
<name>A0A0R3R8T4_9BILA</name>
<sequence length="42" mass="5113">LLKYLTSQNKNTRITKMRYSFFLNFTPQCFHACFISFVYVIK</sequence>
<reference evidence="2" key="1">
    <citation type="submission" date="2017-02" db="UniProtKB">
        <authorList>
            <consortium name="WormBaseParasite"/>
        </authorList>
    </citation>
    <scope>IDENTIFICATION</scope>
</reference>
<evidence type="ECO:0000313" key="2">
    <source>
        <dbReference type="WBParaSite" id="BTMF_0001644001-mRNA-1"/>
    </source>
</evidence>
<proteinExistence type="predicted"/>
<protein>
    <submittedName>
        <fullName evidence="2">Ovule protein</fullName>
    </submittedName>
</protein>
<feature type="transmembrane region" description="Helical" evidence="1">
    <location>
        <begin position="21"/>
        <end position="41"/>
    </location>
</feature>
<evidence type="ECO:0000256" key="1">
    <source>
        <dbReference type="SAM" id="Phobius"/>
    </source>
</evidence>
<accession>A0A0R3R8T4</accession>
<keyword evidence="1" id="KW-1133">Transmembrane helix</keyword>